<dbReference type="Pfam" id="PF00584">
    <property type="entry name" value="SecE"/>
    <property type="match status" value="1"/>
</dbReference>
<dbReference type="KEGG" id="fgi:OP10G_0057"/>
<evidence type="ECO:0000256" key="5">
    <source>
        <dbReference type="ARBA" id="ARBA00022927"/>
    </source>
</evidence>
<dbReference type="GO" id="GO:0006605">
    <property type="term" value="P:protein targeting"/>
    <property type="evidence" value="ECO:0007669"/>
    <property type="project" value="UniProtKB-UniRule"/>
</dbReference>
<dbReference type="Gene3D" id="1.20.5.1030">
    <property type="entry name" value="Preprotein translocase secy subunit"/>
    <property type="match status" value="1"/>
</dbReference>
<dbReference type="RefSeq" id="WP_025227896.1">
    <property type="nucleotide sequence ID" value="NZ_CP007139.1"/>
</dbReference>
<evidence type="ECO:0000256" key="2">
    <source>
        <dbReference type="ARBA" id="ARBA00022448"/>
    </source>
</evidence>
<evidence type="ECO:0000256" key="10">
    <source>
        <dbReference type="SAM" id="MobiDB-lite"/>
    </source>
</evidence>
<reference evidence="11 12" key="1">
    <citation type="journal article" date="2014" name="PLoS ONE">
        <title>The first complete genome sequence of the class fimbriimonadia in the phylum armatimonadetes.</title>
        <authorList>
            <person name="Hu Z.Y."/>
            <person name="Wang Y.Z."/>
            <person name="Im W.T."/>
            <person name="Wang S.Y."/>
            <person name="Zhao G.P."/>
            <person name="Zheng H.J."/>
            <person name="Quan Z.X."/>
        </authorList>
    </citation>
    <scope>NUCLEOTIDE SEQUENCE [LARGE SCALE GENOMIC DNA]</scope>
    <source>
        <strain evidence="11">Gsoil 348</strain>
    </source>
</reference>
<evidence type="ECO:0000256" key="3">
    <source>
        <dbReference type="ARBA" id="ARBA00022475"/>
    </source>
</evidence>
<proteinExistence type="inferred from homology"/>
<keyword evidence="5 9" id="KW-0653">Protein transport</keyword>
<keyword evidence="4 9" id="KW-0812">Transmembrane</keyword>
<dbReference type="InterPro" id="IPR038379">
    <property type="entry name" value="SecE_sf"/>
</dbReference>
<dbReference type="EMBL" id="CP007139">
    <property type="protein sequence ID" value="AIE83425.1"/>
    <property type="molecule type" value="Genomic_DNA"/>
</dbReference>
<dbReference type="GO" id="GO:0009306">
    <property type="term" value="P:protein secretion"/>
    <property type="evidence" value="ECO:0007669"/>
    <property type="project" value="UniProtKB-UniRule"/>
</dbReference>
<evidence type="ECO:0000313" key="12">
    <source>
        <dbReference type="Proteomes" id="UP000027982"/>
    </source>
</evidence>
<dbReference type="Proteomes" id="UP000027982">
    <property type="component" value="Chromosome"/>
</dbReference>
<evidence type="ECO:0000256" key="1">
    <source>
        <dbReference type="ARBA" id="ARBA00004370"/>
    </source>
</evidence>
<evidence type="ECO:0000256" key="4">
    <source>
        <dbReference type="ARBA" id="ARBA00022692"/>
    </source>
</evidence>
<dbReference type="GO" id="GO:0065002">
    <property type="term" value="P:intracellular protein transmembrane transport"/>
    <property type="evidence" value="ECO:0007669"/>
    <property type="project" value="UniProtKB-UniRule"/>
</dbReference>
<evidence type="ECO:0000256" key="6">
    <source>
        <dbReference type="ARBA" id="ARBA00022989"/>
    </source>
</evidence>
<dbReference type="GO" id="GO:0043952">
    <property type="term" value="P:protein transport by the Sec complex"/>
    <property type="evidence" value="ECO:0007669"/>
    <property type="project" value="UniProtKB-UniRule"/>
</dbReference>
<dbReference type="InterPro" id="IPR001901">
    <property type="entry name" value="Translocase_SecE/Sec61-g"/>
</dbReference>
<dbReference type="GO" id="GO:0008320">
    <property type="term" value="F:protein transmembrane transporter activity"/>
    <property type="evidence" value="ECO:0007669"/>
    <property type="project" value="UniProtKB-UniRule"/>
</dbReference>
<dbReference type="PANTHER" id="PTHR33910:SF1">
    <property type="entry name" value="PROTEIN TRANSLOCASE SUBUNIT SECE"/>
    <property type="match status" value="1"/>
</dbReference>
<keyword evidence="3 9" id="KW-1003">Cell membrane</keyword>
<gene>
    <name evidence="9" type="primary">secE</name>
    <name evidence="11" type="ORF">OP10G_0057</name>
</gene>
<feature type="transmembrane region" description="Helical" evidence="9">
    <location>
        <begin position="62"/>
        <end position="88"/>
    </location>
</feature>
<dbReference type="PROSITE" id="PS01067">
    <property type="entry name" value="SECE_SEC61G"/>
    <property type="match status" value="1"/>
</dbReference>
<dbReference type="STRING" id="661478.OP10G_0057"/>
<sequence length="97" mass="10623">MSNSGSGPDDPKQKNLPEPGSSRPRGGVPVPKSKRGLKGFFNEVVREMKKVSWPTRAETNRLTGVVLAVCVMLVIFLTTIGYVFQFIVDFITKGRVG</sequence>
<dbReference type="GO" id="GO:0005886">
    <property type="term" value="C:plasma membrane"/>
    <property type="evidence" value="ECO:0007669"/>
    <property type="project" value="UniProtKB-SubCell"/>
</dbReference>
<keyword evidence="8 9" id="KW-0472">Membrane</keyword>
<evidence type="ECO:0000313" key="11">
    <source>
        <dbReference type="EMBL" id="AIE83425.1"/>
    </source>
</evidence>
<keyword evidence="6 9" id="KW-1133">Transmembrane helix</keyword>
<dbReference type="PANTHER" id="PTHR33910">
    <property type="entry name" value="PROTEIN TRANSLOCASE SUBUNIT SECE"/>
    <property type="match status" value="1"/>
</dbReference>
<accession>A0A068NKV2</accession>
<keyword evidence="12" id="KW-1185">Reference proteome</keyword>
<feature type="region of interest" description="Disordered" evidence="10">
    <location>
        <begin position="1"/>
        <end position="35"/>
    </location>
</feature>
<dbReference type="NCBIfam" id="TIGR00964">
    <property type="entry name" value="secE_bact"/>
    <property type="match status" value="1"/>
</dbReference>
<organism evidence="11 12">
    <name type="scientific">Fimbriimonas ginsengisoli Gsoil 348</name>
    <dbReference type="NCBI Taxonomy" id="661478"/>
    <lineage>
        <taxon>Bacteria</taxon>
        <taxon>Bacillati</taxon>
        <taxon>Armatimonadota</taxon>
        <taxon>Fimbriimonadia</taxon>
        <taxon>Fimbriimonadales</taxon>
        <taxon>Fimbriimonadaceae</taxon>
        <taxon>Fimbriimonas</taxon>
    </lineage>
</organism>
<evidence type="ECO:0000256" key="7">
    <source>
        <dbReference type="ARBA" id="ARBA00023010"/>
    </source>
</evidence>
<keyword evidence="7 9" id="KW-0811">Translocation</keyword>
<comment type="subcellular location">
    <subcellularLocation>
        <location evidence="9">Cell membrane</location>
        <topology evidence="9">Single-pass membrane protein</topology>
    </subcellularLocation>
    <subcellularLocation>
        <location evidence="1">Membrane</location>
    </subcellularLocation>
</comment>
<evidence type="ECO:0000256" key="9">
    <source>
        <dbReference type="HAMAP-Rule" id="MF_00422"/>
    </source>
</evidence>
<dbReference type="AlphaFoldDB" id="A0A068NKV2"/>
<dbReference type="InterPro" id="IPR005807">
    <property type="entry name" value="SecE_bac"/>
</dbReference>
<comment type="similarity">
    <text evidence="9">Belongs to the SecE/SEC61-gamma family.</text>
</comment>
<dbReference type="eggNOG" id="COG0690">
    <property type="taxonomic scope" value="Bacteria"/>
</dbReference>
<dbReference type="HOGENOM" id="CLU_2342617_0_0_0"/>
<dbReference type="OrthoDB" id="9813233at2"/>
<comment type="function">
    <text evidence="9">Essential subunit of the Sec protein translocation channel SecYEG. Clamps together the 2 halves of SecY. May contact the channel plug during translocation.</text>
</comment>
<protein>
    <recommendedName>
        <fullName evidence="9">Protein translocase subunit SecE</fullName>
    </recommendedName>
</protein>
<dbReference type="HAMAP" id="MF_00422">
    <property type="entry name" value="SecE"/>
    <property type="match status" value="1"/>
</dbReference>
<name>A0A068NKV2_FIMGI</name>
<evidence type="ECO:0000256" key="8">
    <source>
        <dbReference type="ARBA" id="ARBA00023136"/>
    </source>
</evidence>
<comment type="subunit">
    <text evidence="9">Component of the Sec protein translocase complex. Heterotrimer consisting of SecY, SecE and SecG subunits. The heterotrimers can form oligomers, although 1 heterotrimer is thought to be able to translocate proteins. Interacts with the ribosome. Interacts with SecDF, and other proteins may be involved. Interacts with SecA.</text>
</comment>
<keyword evidence="2 9" id="KW-0813">Transport</keyword>